<evidence type="ECO:0000256" key="12">
    <source>
        <dbReference type="SAM" id="MobiDB-lite"/>
    </source>
</evidence>
<dbReference type="PROSITE" id="PS50089">
    <property type="entry name" value="ZF_RING_2"/>
    <property type="match status" value="1"/>
</dbReference>
<dbReference type="InterPro" id="IPR047548">
    <property type="entry name" value="Rcat_RBR_RNF14"/>
</dbReference>
<evidence type="ECO:0000256" key="9">
    <source>
        <dbReference type="ARBA" id="ARBA00022833"/>
    </source>
</evidence>
<dbReference type="InterPro" id="IPR017907">
    <property type="entry name" value="Znf_RING_CS"/>
</dbReference>
<dbReference type="InterPro" id="IPR016135">
    <property type="entry name" value="UBQ-conjugating_enzyme/RWD"/>
</dbReference>
<feature type="compositionally biased region" description="Polar residues" evidence="12">
    <location>
        <begin position="280"/>
        <end position="296"/>
    </location>
</feature>
<dbReference type="PANTHER" id="PTHR11685">
    <property type="entry name" value="RBR FAMILY RING FINGER AND IBR DOMAIN-CONTAINING"/>
    <property type="match status" value="1"/>
</dbReference>
<feature type="domain" description="RING-type" evidence="15">
    <location>
        <begin position="333"/>
        <end position="589"/>
    </location>
</feature>
<keyword evidence="17" id="KW-1185">Reference proteome</keyword>
<reference evidence="16 17" key="1">
    <citation type="journal article" date="2023" name="Genes (Basel)">
        <title>Chromosome-Level Genome Assembly and Circadian Gene Repertoire of the Patagonia Blennie Eleginops maclovinus-The Closest Ancestral Proxy of Antarctic Cryonotothenioids.</title>
        <authorList>
            <person name="Cheng C.C."/>
            <person name="Rivera-Colon A.G."/>
            <person name="Minhas B.F."/>
            <person name="Wilson L."/>
            <person name="Rayamajhi N."/>
            <person name="Vargas-Chacoff L."/>
            <person name="Catchen J.M."/>
        </authorList>
    </citation>
    <scope>NUCLEOTIDE SEQUENCE [LARGE SCALE GENOMIC DNA]</scope>
    <source>
        <strain evidence="16">JMC-PN-2008</strain>
    </source>
</reference>
<dbReference type="GO" id="GO:0061630">
    <property type="term" value="F:ubiquitin protein ligase activity"/>
    <property type="evidence" value="ECO:0007669"/>
    <property type="project" value="UniProtKB-EC"/>
</dbReference>
<dbReference type="Proteomes" id="UP001346869">
    <property type="component" value="Unassembled WGS sequence"/>
</dbReference>
<comment type="caution">
    <text evidence="16">The sequence shown here is derived from an EMBL/GenBank/DDBJ whole genome shotgun (WGS) entry which is preliminary data.</text>
</comment>
<keyword evidence="6" id="KW-0677">Repeat</keyword>
<dbReference type="EC" id="2.3.2.31" evidence="3"/>
<evidence type="ECO:0000313" key="17">
    <source>
        <dbReference type="Proteomes" id="UP001346869"/>
    </source>
</evidence>
<dbReference type="GO" id="GO:0008270">
    <property type="term" value="F:zinc ion binding"/>
    <property type="evidence" value="ECO:0007669"/>
    <property type="project" value="UniProtKB-KW"/>
</dbReference>
<gene>
    <name evidence="16" type="ORF">PBY51_024263</name>
</gene>
<dbReference type="Gene3D" id="3.10.110.10">
    <property type="entry name" value="Ubiquitin Conjugating Enzyme"/>
    <property type="match status" value="1"/>
</dbReference>
<dbReference type="Gene3D" id="3.30.40.10">
    <property type="entry name" value="Zinc/RING finger domain, C3HC4 (zinc finger)"/>
    <property type="match status" value="1"/>
</dbReference>
<dbReference type="PROSITE" id="PS51873">
    <property type="entry name" value="TRIAD"/>
    <property type="match status" value="1"/>
</dbReference>
<dbReference type="CDD" id="cd23820">
    <property type="entry name" value="RWD_RNF14"/>
    <property type="match status" value="1"/>
</dbReference>
<dbReference type="CDD" id="cd20341">
    <property type="entry name" value="BRcat_RBR_RNF14"/>
    <property type="match status" value="1"/>
</dbReference>
<dbReference type="Gene3D" id="2.20.25.20">
    <property type="match status" value="1"/>
</dbReference>
<dbReference type="SUPFAM" id="SSF54495">
    <property type="entry name" value="UBC-like"/>
    <property type="match status" value="1"/>
</dbReference>
<evidence type="ECO:0000256" key="3">
    <source>
        <dbReference type="ARBA" id="ARBA00012251"/>
    </source>
</evidence>
<dbReference type="InterPro" id="IPR031127">
    <property type="entry name" value="E3_UB_ligase_RBR"/>
</dbReference>
<dbReference type="Pfam" id="PF01485">
    <property type="entry name" value="IBR"/>
    <property type="match status" value="1"/>
</dbReference>
<evidence type="ECO:0000256" key="7">
    <source>
        <dbReference type="ARBA" id="ARBA00022771"/>
    </source>
</evidence>
<accession>A0AAN7XZA6</accession>
<dbReference type="SMART" id="SM00184">
    <property type="entry name" value="RING"/>
    <property type="match status" value="1"/>
</dbReference>
<dbReference type="Gene3D" id="1.20.120.1750">
    <property type="match status" value="1"/>
</dbReference>
<organism evidence="16 17">
    <name type="scientific">Eleginops maclovinus</name>
    <name type="common">Patagonian blennie</name>
    <name type="synonym">Eleginus maclovinus</name>
    <dbReference type="NCBI Taxonomy" id="56733"/>
    <lineage>
        <taxon>Eukaryota</taxon>
        <taxon>Metazoa</taxon>
        <taxon>Chordata</taxon>
        <taxon>Craniata</taxon>
        <taxon>Vertebrata</taxon>
        <taxon>Euteleostomi</taxon>
        <taxon>Actinopterygii</taxon>
        <taxon>Neopterygii</taxon>
        <taxon>Teleostei</taxon>
        <taxon>Neoteleostei</taxon>
        <taxon>Acanthomorphata</taxon>
        <taxon>Eupercaria</taxon>
        <taxon>Perciformes</taxon>
        <taxon>Notothenioidei</taxon>
        <taxon>Eleginopidae</taxon>
        <taxon>Eleginops</taxon>
    </lineage>
</organism>
<keyword evidence="8" id="KW-0833">Ubl conjugation pathway</keyword>
<dbReference type="PROSITE" id="PS00518">
    <property type="entry name" value="ZF_RING_1"/>
    <property type="match status" value="1"/>
</dbReference>
<feature type="domain" description="RING-type" evidence="13">
    <location>
        <begin position="337"/>
        <end position="383"/>
    </location>
</feature>
<dbReference type="PROSITE" id="PS50908">
    <property type="entry name" value="RWD"/>
    <property type="match status" value="1"/>
</dbReference>
<keyword evidence="7 11" id="KW-0863">Zinc-finger</keyword>
<feature type="domain" description="RWD" evidence="14">
    <location>
        <begin position="10"/>
        <end position="130"/>
    </location>
</feature>
<feature type="compositionally biased region" description="Polar residues" evidence="12">
    <location>
        <begin position="211"/>
        <end position="235"/>
    </location>
</feature>
<dbReference type="FunFam" id="3.30.40.10:FF:000137">
    <property type="entry name" value="RanBP-type and C3HC4-type zinc finger-containing protein 1"/>
    <property type="match status" value="1"/>
</dbReference>
<feature type="region of interest" description="Disordered" evidence="12">
    <location>
        <begin position="278"/>
        <end position="304"/>
    </location>
</feature>
<dbReference type="InterPro" id="IPR001841">
    <property type="entry name" value="Znf_RING"/>
</dbReference>
<dbReference type="CDD" id="cd16628">
    <property type="entry name" value="RING-HC_RBR_RNF14"/>
    <property type="match status" value="1"/>
</dbReference>
<evidence type="ECO:0000259" key="15">
    <source>
        <dbReference type="PROSITE" id="PS51873"/>
    </source>
</evidence>
<name>A0AAN7XZA6_ELEMC</name>
<keyword evidence="4" id="KW-0808">Transferase</keyword>
<evidence type="ECO:0000259" key="13">
    <source>
        <dbReference type="PROSITE" id="PS50089"/>
    </source>
</evidence>
<dbReference type="Pfam" id="PF05773">
    <property type="entry name" value="RWD"/>
    <property type="match status" value="1"/>
</dbReference>
<dbReference type="EMBL" id="JAUZQC010000006">
    <property type="protein sequence ID" value="KAK5869556.1"/>
    <property type="molecule type" value="Genomic_DNA"/>
</dbReference>
<comment type="pathway">
    <text evidence="2">Protein modification; protein ubiquitination.</text>
</comment>
<keyword evidence="5" id="KW-0479">Metal-binding</keyword>
<evidence type="ECO:0000256" key="5">
    <source>
        <dbReference type="ARBA" id="ARBA00022723"/>
    </source>
</evidence>
<dbReference type="InterPro" id="IPR031128">
    <property type="entry name" value="RNF14_RING-HC_Zfn"/>
</dbReference>
<evidence type="ECO:0000256" key="4">
    <source>
        <dbReference type="ARBA" id="ARBA00022679"/>
    </source>
</evidence>
<comment type="similarity">
    <text evidence="10">Belongs to the RBR family. RNF14 subfamily.</text>
</comment>
<sequence length="590" mass="65384">MNTDIEEQEDELLALESIFNSEEFVRDESKSAGEIRACVELPADFHVLLKEGHTLRQYEISFLPPLLLTFELPEDYPSCSPPLFALSCSWLTHTQLSTLSAQLTDLYLATGGAVVLFSWVQFLKEDALQFLDIHTLLELPSDEHSTQDPLNAALLEPKNNQPNPKSGTPVSNVSDSCKPHLPALSLEDENPRVFLTDGHDPSYTKRAVNLIQNPSKDSDQNAQASDASEAKQSSEFMADHQNDLSSATGKLKHGPDDFLNEEDVSALLILPSNPLEPLDQSEQGAASLPAHSSESPQNEDRMLSGLSLTPSQTLLSQLLIHNVAQKKKIFATTVFDCGVCFEGWLGSDCVQLPECGHIFCRACLGKFCKLQIKEGNVRGVTCPEADCPATPAPAQVKSLVGEELFGRYDHLLLQSTLDCMADVVYCPRTSCGSAVIVEKSNSAALCSVCGFAFCVTCRKTYHGTYECGAKDSTKIQQVQQGTANLPQSQEGLMALWDDYASGSRQRQRLLENRYGRIVMRNTVESYLSEDWIVLNSKNCPHCFCRIQKDRGCNVMTCSKCLNRFCWVCLNRLQLRPMEHFVDSRCTVYNT</sequence>
<evidence type="ECO:0000256" key="10">
    <source>
        <dbReference type="ARBA" id="ARBA00044508"/>
    </source>
</evidence>
<evidence type="ECO:0000313" key="16">
    <source>
        <dbReference type="EMBL" id="KAK5869556.1"/>
    </source>
</evidence>
<evidence type="ECO:0000256" key="2">
    <source>
        <dbReference type="ARBA" id="ARBA00004906"/>
    </source>
</evidence>
<dbReference type="Pfam" id="PF22191">
    <property type="entry name" value="IBR_1"/>
    <property type="match status" value="1"/>
</dbReference>
<dbReference type="AlphaFoldDB" id="A0AAN7XZA6"/>
<feature type="region of interest" description="Disordered" evidence="12">
    <location>
        <begin position="154"/>
        <end position="183"/>
    </location>
</feature>
<dbReference type="InterPro" id="IPR044066">
    <property type="entry name" value="TRIAD_supradom"/>
</dbReference>
<evidence type="ECO:0000256" key="8">
    <source>
        <dbReference type="ARBA" id="ARBA00022786"/>
    </source>
</evidence>
<evidence type="ECO:0000256" key="6">
    <source>
        <dbReference type="ARBA" id="ARBA00022737"/>
    </source>
</evidence>
<dbReference type="InterPro" id="IPR013083">
    <property type="entry name" value="Znf_RING/FYVE/PHD"/>
</dbReference>
<feature type="compositionally biased region" description="Polar residues" evidence="12">
    <location>
        <begin position="158"/>
        <end position="175"/>
    </location>
</feature>
<reference evidence="16 17" key="2">
    <citation type="journal article" date="2023" name="Mol. Biol. Evol.">
        <title>Genomics of Secondarily Temperate Adaptation in the Only Non-Antarctic Icefish.</title>
        <authorList>
            <person name="Rivera-Colon A.G."/>
            <person name="Rayamajhi N."/>
            <person name="Minhas B.F."/>
            <person name="Madrigal G."/>
            <person name="Bilyk K.T."/>
            <person name="Yoon V."/>
            <person name="Hune M."/>
            <person name="Gregory S."/>
            <person name="Cheng C.H.C."/>
            <person name="Catchen J.M."/>
        </authorList>
    </citation>
    <scope>NUCLEOTIDE SEQUENCE [LARGE SCALE GENOMIC DNA]</scope>
    <source>
        <strain evidence="16">JMC-PN-2008</strain>
    </source>
</reference>
<dbReference type="InterPro" id="IPR002867">
    <property type="entry name" value="IBR_dom"/>
</dbReference>
<dbReference type="SUPFAM" id="SSF57850">
    <property type="entry name" value="RING/U-box"/>
    <property type="match status" value="3"/>
</dbReference>
<evidence type="ECO:0000256" key="11">
    <source>
        <dbReference type="PROSITE-ProRule" id="PRU00175"/>
    </source>
</evidence>
<evidence type="ECO:0000256" key="1">
    <source>
        <dbReference type="ARBA" id="ARBA00001798"/>
    </source>
</evidence>
<proteinExistence type="inferred from homology"/>
<evidence type="ECO:0000259" key="14">
    <source>
        <dbReference type="PROSITE" id="PS50908"/>
    </source>
</evidence>
<dbReference type="SMART" id="SM00591">
    <property type="entry name" value="RWD"/>
    <property type="match status" value="1"/>
</dbReference>
<dbReference type="CDD" id="cd20354">
    <property type="entry name" value="Rcat_RBR_RNF14"/>
    <property type="match status" value="1"/>
</dbReference>
<feature type="region of interest" description="Disordered" evidence="12">
    <location>
        <begin position="211"/>
        <end position="237"/>
    </location>
</feature>
<protein>
    <recommendedName>
        <fullName evidence="3">RBR-type E3 ubiquitin transferase</fullName>
        <ecNumber evidence="3">2.3.2.31</ecNumber>
    </recommendedName>
</protein>
<comment type="catalytic activity">
    <reaction evidence="1">
        <text>[E2 ubiquitin-conjugating enzyme]-S-ubiquitinyl-L-cysteine + [acceptor protein]-L-lysine = [E2 ubiquitin-conjugating enzyme]-L-cysteine + [acceptor protein]-N(6)-ubiquitinyl-L-lysine.</text>
        <dbReference type="EC" id="2.3.2.31"/>
    </reaction>
</comment>
<dbReference type="SMART" id="SM00647">
    <property type="entry name" value="IBR"/>
    <property type="match status" value="2"/>
</dbReference>
<keyword evidence="9" id="KW-0862">Zinc</keyword>
<dbReference type="InterPro" id="IPR006575">
    <property type="entry name" value="RWD_dom"/>
</dbReference>
<dbReference type="GO" id="GO:0016567">
    <property type="term" value="P:protein ubiquitination"/>
    <property type="evidence" value="ECO:0007669"/>
    <property type="project" value="InterPro"/>
</dbReference>